<dbReference type="EMBL" id="BSTX01000002">
    <property type="protein sequence ID" value="GLZ78931.1"/>
    <property type="molecule type" value="Genomic_DNA"/>
</dbReference>
<keyword evidence="3" id="KW-1185">Reference proteome</keyword>
<protein>
    <submittedName>
        <fullName evidence="2">Uncharacterized protein</fullName>
    </submittedName>
</protein>
<dbReference type="Proteomes" id="UP001165079">
    <property type="component" value="Unassembled WGS sequence"/>
</dbReference>
<dbReference type="RefSeq" id="WP_285664065.1">
    <property type="nucleotide sequence ID" value="NZ_BSTX01000002.1"/>
</dbReference>
<reference evidence="2" key="1">
    <citation type="submission" date="2023-03" db="EMBL/GenBank/DDBJ databases">
        <title>Actinorhabdospora filicis NBRC 111898.</title>
        <authorList>
            <person name="Ichikawa N."/>
            <person name="Sato H."/>
            <person name="Tonouchi N."/>
        </authorList>
    </citation>
    <scope>NUCLEOTIDE SEQUENCE</scope>
    <source>
        <strain evidence="2">NBRC 111898</strain>
    </source>
</reference>
<accession>A0A9W6SN35</accession>
<gene>
    <name evidence="2" type="ORF">Afil01_37380</name>
</gene>
<comment type="caution">
    <text evidence="2">The sequence shown here is derived from an EMBL/GenBank/DDBJ whole genome shotgun (WGS) entry which is preliminary data.</text>
</comment>
<feature type="chain" id="PRO_5040912247" evidence="1">
    <location>
        <begin position="31"/>
        <end position="311"/>
    </location>
</feature>
<feature type="signal peptide" evidence="1">
    <location>
        <begin position="1"/>
        <end position="30"/>
    </location>
</feature>
<evidence type="ECO:0000313" key="3">
    <source>
        <dbReference type="Proteomes" id="UP001165079"/>
    </source>
</evidence>
<keyword evidence="1" id="KW-0732">Signal</keyword>
<name>A0A9W6SN35_9ACTN</name>
<dbReference type="SUPFAM" id="SSF89372">
    <property type="entry name" value="Fucose-specific lectin"/>
    <property type="match status" value="1"/>
</dbReference>
<dbReference type="AlphaFoldDB" id="A0A9W6SN35"/>
<evidence type="ECO:0000313" key="2">
    <source>
        <dbReference type="EMBL" id="GLZ78931.1"/>
    </source>
</evidence>
<proteinExistence type="predicted"/>
<evidence type="ECO:0000256" key="1">
    <source>
        <dbReference type="SAM" id="SignalP"/>
    </source>
</evidence>
<organism evidence="2 3">
    <name type="scientific">Actinorhabdospora filicis</name>
    <dbReference type="NCBI Taxonomy" id="1785913"/>
    <lineage>
        <taxon>Bacteria</taxon>
        <taxon>Bacillati</taxon>
        <taxon>Actinomycetota</taxon>
        <taxon>Actinomycetes</taxon>
        <taxon>Micromonosporales</taxon>
        <taxon>Micromonosporaceae</taxon>
        <taxon>Actinorhabdospora</taxon>
    </lineage>
</organism>
<sequence length="311" mass="33143">MRTTLAGLGRRAASLIAGLALTAGLLTATAAPASAIPPPDPVGTTSVTVTSTLDGMRHSLKAQDGHIYHREDGPGITWNGRWNALYTATGATRVDATYDPNLGLQVVAVINGFLWHIVRLPNGNWTGWETIYNAPAAQDVSIAVQTNGDAHIAAVIGGRLYHRVRHWAGDWTPWMSYPNYAGSDVSDVDVAVDGENNLQLVAVTSGQIRHTARYQSGAWAGFSLIYSGGAATSVGIAAQAWSPPDGGDSRVVAAVGGRVFVAYRYSNGAWYGGWNGFDVGWVDTGRAGRVTVDITYLYNFLNYFDQNDLSV</sequence>